<dbReference type="PANTHER" id="PTHR32285:SF19">
    <property type="entry name" value="PROTEIN TRICHOME BIREFRINGENCE-LIKE 6"/>
    <property type="match status" value="1"/>
</dbReference>
<feature type="compositionally biased region" description="Polar residues" evidence="8">
    <location>
        <begin position="370"/>
        <end position="389"/>
    </location>
</feature>
<feature type="compositionally biased region" description="Low complexity" evidence="8">
    <location>
        <begin position="195"/>
        <end position="208"/>
    </location>
</feature>
<keyword evidence="4" id="KW-0735">Signal-anchor</keyword>
<evidence type="ECO:0000313" key="12">
    <source>
        <dbReference type="Proteomes" id="UP000652761"/>
    </source>
</evidence>
<gene>
    <name evidence="11" type="ORF">Taro_031476</name>
</gene>
<keyword evidence="6" id="KW-0333">Golgi apparatus</keyword>
<sequence length="474" mass="51894">MERQRSFSFKPTRLLLFSFAVSSSLLFCLLVSLWALSNSSSARETHLQFSSGLKAPGIPSRTAFSDQRSSSDGEEKGNNVPEETHFVAVDDSSAGGHGFVQKKLSTVSGDAQRGGGSSGSSAGDRRRVWKVEGGILAENHFEVAINSSENSADSEGKKGDINLSDSNHSVSDDSSQEGLVLGTKKDDEEEGQEFSDASEAGGDSSEGGISMNSDVGSTSTADAVNNAISFVKKIEGDGGAACDVSSGKWVLDVSYPLYTNNSCPFIDEGFNCQTNGRLDEDYMKWRWQPHGCNIPSVEYYVTHFLVREVVSTRVNYFQEGQQVHPQLDVMTAFRRALMTWGSWVDKHVAPHKTKVFFRTSSPSHFRGGEWNSNGHCKESTQPLTETMSRSSPEMNIIVEEVIKQMSTPVTLLNITMLSGLRIDAHPSVYGKNPYSGAPRNIQDCSHWCLPGVPDTWNELLYYHLLSEQNTASVH</sequence>
<dbReference type="GO" id="GO:1990538">
    <property type="term" value="F:xylan O-acetyltransferase activity"/>
    <property type="evidence" value="ECO:0007669"/>
    <property type="project" value="UniProtKB-ARBA"/>
</dbReference>
<reference evidence="11" key="1">
    <citation type="submission" date="2017-07" db="EMBL/GenBank/DDBJ databases">
        <title>Taro Niue Genome Assembly and Annotation.</title>
        <authorList>
            <person name="Atibalentja N."/>
            <person name="Keating K."/>
            <person name="Fields C.J."/>
        </authorList>
    </citation>
    <scope>NUCLEOTIDE SEQUENCE</scope>
    <source>
        <strain evidence="11">Niue_2</strain>
        <tissue evidence="11">Leaf</tissue>
    </source>
</reference>
<dbReference type="EMBL" id="NMUH01002236">
    <property type="protein sequence ID" value="MQL98763.1"/>
    <property type="molecule type" value="Genomic_DNA"/>
</dbReference>
<feature type="compositionally biased region" description="Basic and acidic residues" evidence="8">
    <location>
        <begin position="69"/>
        <end position="81"/>
    </location>
</feature>
<dbReference type="Pfam" id="PF13839">
    <property type="entry name" value="PC-Esterase"/>
    <property type="match status" value="1"/>
</dbReference>
<comment type="similarity">
    <text evidence="2">Belongs to the PC-esterase family. TBL subfamily.</text>
</comment>
<comment type="caution">
    <text evidence="11">The sequence shown here is derived from an EMBL/GenBank/DDBJ whole genome shotgun (WGS) entry which is preliminary data.</text>
</comment>
<evidence type="ECO:0000256" key="3">
    <source>
        <dbReference type="ARBA" id="ARBA00022692"/>
    </source>
</evidence>
<keyword evidence="3" id="KW-0812">Transmembrane</keyword>
<feature type="region of interest" description="Disordered" evidence="8">
    <location>
        <begin position="368"/>
        <end position="389"/>
    </location>
</feature>
<organism evidence="11 12">
    <name type="scientific">Colocasia esculenta</name>
    <name type="common">Wild taro</name>
    <name type="synonym">Arum esculentum</name>
    <dbReference type="NCBI Taxonomy" id="4460"/>
    <lineage>
        <taxon>Eukaryota</taxon>
        <taxon>Viridiplantae</taxon>
        <taxon>Streptophyta</taxon>
        <taxon>Embryophyta</taxon>
        <taxon>Tracheophyta</taxon>
        <taxon>Spermatophyta</taxon>
        <taxon>Magnoliopsida</taxon>
        <taxon>Liliopsida</taxon>
        <taxon>Araceae</taxon>
        <taxon>Aroideae</taxon>
        <taxon>Colocasieae</taxon>
        <taxon>Colocasia</taxon>
    </lineage>
</organism>
<dbReference type="InterPro" id="IPR026057">
    <property type="entry name" value="TBL_C"/>
</dbReference>
<protein>
    <recommendedName>
        <fullName evidence="13">Trichome birefringence-like N-terminal domain-containing protein</fullName>
    </recommendedName>
</protein>
<evidence type="ECO:0000256" key="7">
    <source>
        <dbReference type="ARBA" id="ARBA00023136"/>
    </source>
</evidence>
<dbReference type="InterPro" id="IPR029962">
    <property type="entry name" value="TBL"/>
</dbReference>
<evidence type="ECO:0000256" key="6">
    <source>
        <dbReference type="ARBA" id="ARBA00023034"/>
    </source>
</evidence>
<accession>A0A843W387</accession>
<evidence type="ECO:0000256" key="8">
    <source>
        <dbReference type="SAM" id="MobiDB-lite"/>
    </source>
</evidence>
<evidence type="ECO:0000256" key="2">
    <source>
        <dbReference type="ARBA" id="ARBA00007727"/>
    </source>
</evidence>
<feature type="region of interest" description="Disordered" evidence="8">
    <location>
        <begin position="105"/>
        <end position="126"/>
    </location>
</feature>
<dbReference type="Proteomes" id="UP000652761">
    <property type="component" value="Unassembled WGS sequence"/>
</dbReference>
<keyword evidence="12" id="KW-1185">Reference proteome</keyword>
<comment type="subcellular location">
    <subcellularLocation>
        <location evidence="1">Golgi apparatus membrane</location>
        <topology evidence="1">Single-pass type II membrane protein</topology>
    </subcellularLocation>
</comment>
<name>A0A843W387_COLES</name>
<keyword evidence="5" id="KW-1133">Transmembrane helix</keyword>
<dbReference type="GO" id="GO:0000139">
    <property type="term" value="C:Golgi membrane"/>
    <property type="evidence" value="ECO:0007669"/>
    <property type="project" value="UniProtKB-SubCell"/>
</dbReference>
<keyword evidence="7" id="KW-0472">Membrane</keyword>
<dbReference type="InterPro" id="IPR025846">
    <property type="entry name" value="TBL_N"/>
</dbReference>
<evidence type="ECO:0000259" key="9">
    <source>
        <dbReference type="Pfam" id="PF13839"/>
    </source>
</evidence>
<proteinExistence type="inferred from homology"/>
<evidence type="ECO:0000256" key="1">
    <source>
        <dbReference type="ARBA" id="ARBA00004323"/>
    </source>
</evidence>
<feature type="domain" description="Trichome birefringence-like C-terminal" evidence="9">
    <location>
        <begin position="301"/>
        <end position="462"/>
    </location>
</feature>
<evidence type="ECO:0008006" key="13">
    <source>
        <dbReference type="Google" id="ProtNLM"/>
    </source>
</evidence>
<dbReference type="Pfam" id="PF14416">
    <property type="entry name" value="PMR5N"/>
    <property type="match status" value="1"/>
</dbReference>
<dbReference type="PANTHER" id="PTHR32285">
    <property type="entry name" value="PROTEIN TRICHOME BIREFRINGENCE-LIKE 9-RELATED"/>
    <property type="match status" value="1"/>
</dbReference>
<evidence type="ECO:0000256" key="4">
    <source>
        <dbReference type="ARBA" id="ARBA00022968"/>
    </source>
</evidence>
<feature type="compositionally biased region" description="Low complexity" evidence="8">
    <location>
        <begin position="164"/>
        <end position="173"/>
    </location>
</feature>
<feature type="region of interest" description="Disordered" evidence="8">
    <location>
        <begin position="146"/>
        <end position="217"/>
    </location>
</feature>
<dbReference type="AlphaFoldDB" id="A0A843W387"/>
<evidence type="ECO:0000256" key="5">
    <source>
        <dbReference type="ARBA" id="ARBA00022989"/>
    </source>
</evidence>
<evidence type="ECO:0000313" key="11">
    <source>
        <dbReference type="EMBL" id="MQL98763.1"/>
    </source>
</evidence>
<feature type="domain" description="Trichome birefringence-like N-terminal" evidence="10">
    <location>
        <begin position="241"/>
        <end position="293"/>
    </location>
</feature>
<evidence type="ECO:0000259" key="10">
    <source>
        <dbReference type="Pfam" id="PF14416"/>
    </source>
</evidence>
<dbReference type="OrthoDB" id="630188at2759"/>
<feature type="region of interest" description="Disordered" evidence="8">
    <location>
        <begin position="58"/>
        <end position="81"/>
    </location>
</feature>